<gene>
    <name evidence="2" type="ORF">JG688_00018223</name>
</gene>
<reference evidence="2" key="1">
    <citation type="submission" date="2021-01" db="EMBL/GenBank/DDBJ databases">
        <title>Phytophthora aleatoria, a newly-described species from Pinus radiata is distinct from Phytophthora cactorum isolates based on comparative genomics.</title>
        <authorList>
            <person name="Mcdougal R."/>
            <person name="Panda P."/>
            <person name="Williams N."/>
            <person name="Studholme D.J."/>
        </authorList>
    </citation>
    <scope>NUCLEOTIDE SEQUENCE</scope>
    <source>
        <strain evidence="2">NZFS 4037</strain>
    </source>
</reference>
<keyword evidence="3" id="KW-1185">Reference proteome</keyword>
<evidence type="ECO:0000313" key="2">
    <source>
        <dbReference type="EMBL" id="KAG6942276.1"/>
    </source>
</evidence>
<proteinExistence type="predicted"/>
<comment type="caution">
    <text evidence="2">The sequence shown here is derived from an EMBL/GenBank/DDBJ whole genome shotgun (WGS) entry which is preliminary data.</text>
</comment>
<dbReference type="Proteomes" id="UP000709295">
    <property type="component" value="Unassembled WGS sequence"/>
</dbReference>
<dbReference type="EMBL" id="JAENGY010003183">
    <property type="protein sequence ID" value="KAG6942276.1"/>
    <property type="molecule type" value="Genomic_DNA"/>
</dbReference>
<feature type="compositionally biased region" description="Polar residues" evidence="1">
    <location>
        <begin position="1"/>
        <end position="10"/>
    </location>
</feature>
<organism evidence="2 3">
    <name type="scientific">Phytophthora aleatoria</name>
    <dbReference type="NCBI Taxonomy" id="2496075"/>
    <lineage>
        <taxon>Eukaryota</taxon>
        <taxon>Sar</taxon>
        <taxon>Stramenopiles</taxon>
        <taxon>Oomycota</taxon>
        <taxon>Peronosporomycetes</taxon>
        <taxon>Peronosporales</taxon>
        <taxon>Peronosporaceae</taxon>
        <taxon>Phytophthora</taxon>
    </lineage>
</organism>
<sequence>MASAASTVTATEPDIGSEAIQSPQDHIHASRAVIVRAPRIKKKTFDSWESFFACLHSYEDATHQVFKRRTSTSSKARSAELQQRGKATPPH</sequence>
<protein>
    <submittedName>
        <fullName evidence="2">Uncharacterized protein</fullName>
    </submittedName>
</protein>
<accession>A0A8J5MB98</accession>
<name>A0A8J5MB98_9STRA</name>
<evidence type="ECO:0000256" key="1">
    <source>
        <dbReference type="SAM" id="MobiDB-lite"/>
    </source>
</evidence>
<evidence type="ECO:0000313" key="3">
    <source>
        <dbReference type="Proteomes" id="UP000709295"/>
    </source>
</evidence>
<dbReference type="AlphaFoldDB" id="A0A8J5MB98"/>
<feature type="region of interest" description="Disordered" evidence="1">
    <location>
        <begin position="1"/>
        <end position="23"/>
    </location>
</feature>
<feature type="region of interest" description="Disordered" evidence="1">
    <location>
        <begin position="66"/>
        <end position="91"/>
    </location>
</feature>